<dbReference type="PROSITE" id="PS51635">
    <property type="entry name" value="PNPLA"/>
    <property type="match status" value="1"/>
</dbReference>
<gene>
    <name evidence="6" type="ORF">ICI42_13620</name>
</gene>
<feature type="short sequence motif" description="DGA/G" evidence="4">
    <location>
        <begin position="168"/>
        <end position="170"/>
    </location>
</feature>
<evidence type="ECO:0000256" key="4">
    <source>
        <dbReference type="PROSITE-ProRule" id="PRU01161"/>
    </source>
</evidence>
<dbReference type="PANTHER" id="PTHR14226">
    <property type="entry name" value="NEUROPATHY TARGET ESTERASE/SWISS CHEESE D.MELANOGASTER"/>
    <property type="match status" value="1"/>
</dbReference>
<keyword evidence="1 4" id="KW-0378">Hydrolase</keyword>
<accession>A0A8J6PVN5</accession>
<proteinExistence type="predicted"/>
<organism evidence="6 7">
    <name type="scientific">Oryzicola mucosus</name>
    <dbReference type="NCBI Taxonomy" id="2767425"/>
    <lineage>
        <taxon>Bacteria</taxon>
        <taxon>Pseudomonadati</taxon>
        <taxon>Pseudomonadota</taxon>
        <taxon>Alphaproteobacteria</taxon>
        <taxon>Hyphomicrobiales</taxon>
        <taxon>Phyllobacteriaceae</taxon>
        <taxon>Oryzicola</taxon>
    </lineage>
</organism>
<dbReference type="InterPro" id="IPR050301">
    <property type="entry name" value="NTE"/>
</dbReference>
<dbReference type="GO" id="GO:0016042">
    <property type="term" value="P:lipid catabolic process"/>
    <property type="evidence" value="ECO:0007669"/>
    <property type="project" value="UniProtKB-UniRule"/>
</dbReference>
<dbReference type="SUPFAM" id="SSF52151">
    <property type="entry name" value="FabD/lysophospholipase-like"/>
    <property type="match status" value="1"/>
</dbReference>
<sequence length="274" mass="29280">MSRSVAVAFGGGGARGLAHIHAIEALDDLGVKPVAIAGSSIGSIMGAAMASGMTGKDIHHYALTMLGRRAEVASRIWKARPGSFAEIVDRGFRLGQFNIERVLKAFLPEAVPDTFEELHIPLHVTATDYFGHKLAVFDSGDLNSAIAASSAIPAAFRPVTRDGCLYIDGGIYNPVPFDILMSKADIVIAVEVVGGPVPSEDKRPSTLDLMFGAGQLMMQSIITGQLQRCQPDILLRPPVSRFRVLDFLKADQIMAATVSTKDDLKRALTPLLEA</sequence>
<reference evidence="6" key="1">
    <citation type="submission" date="2020-09" db="EMBL/GenBank/DDBJ databases">
        <title>Genome seq and assembly of Tianweitania sp.</title>
        <authorList>
            <person name="Chhetri G."/>
        </authorList>
    </citation>
    <scope>NUCLEOTIDE SEQUENCE</scope>
    <source>
        <strain evidence="6">Rool2</strain>
    </source>
</reference>
<feature type="active site" description="Nucleophile" evidence="4">
    <location>
        <position position="40"/>
    </location>
</feature>
<dbReference type="AlphaFoldDB" id="A0A8J6PVN5"/>
<dbReference type="Proteomes" id="UP000643405">
    <property type="component" value="Unassembled WGS sequence"/>
</dbReference>
<dbReference type="RefSeq" id="WP_188165139.1">
    <property type="nucleotide sequence ID" value="NZ_JACVVX010000004.1"/>
</dbReference>
<dbReference type="InterPro" id="IPR002641">
    <property type="entry name" value="PNPLA_dom"/>
</dbReference>
<dbReference type="EMBL" id="JACVVX010000004">
    <property type="protein sequence ID" value="MBD0415696.1"/>
    <property type="molecule type" value="Genomic_DNA"/>
</dbReference>
<keyword evidence="3 4" id="KW-0443">Lipid metabolism</keyword>
<dbReference type="Gene3D" id="3.40.1090.10">
    <property type="entry name" value="Cytosolic phospholipase A2 catalytic domain"/>
    <property type="match status" value="2"/>
</dbReference>
<dbReference type="GO" id="GO:0016787">
    <property type="term" value="F:hydrolase activity"/>
    <property type="evidence" value="ECO:0007669"/>
    <property type="project" value="UniProtKB-UniRule"/>
</dbReference>
<feature type="short sequence motif" description="GXSXG" evidence="4">
    <location>
        <begin position="38"/>
        <end position="42"/>
    </location>
</feature>
<dbReference type="PANTHER" id="PTHR14226:SF29">
    <property type="entry name" value="NEUROPATHY TARGET ESTERASE SWS"/>
    <property type="match status" value="1"/>
</dbReference>
<feature type="active site" description="Proton acceptor" evidence="4">
    <location>
        <position position="168"/>
    </location>
</feature>
<protein>
    <submittedName>
        <fullName evidence="6">Patatin-like phospholipase family protein</fullName>
    </submittedName>
</protein>
<feature type="short sequence motif" description="GXGXXG" evidence="4">
    <location>
        <begin position="11"/>
        <end position="16"/>
    </location>
</feature>
<evidence type="ECO:0000256" key="1">
    <source>
        <dbReference type="ARBA" id="ARBA00022801"/>
    </source>
</evidence>
<dbReference type="Pfam" id="PF01734">
    <property type="entry name" value="Patatin"/>
    <property type="match status" value="1"/>
</dbReference>
<evidence type="ECO:0000313" key="7">
    <source>
        <dbReference type="Proteomes" id="UP000643405"/>
    </source>
</evidence>
<keyword evidence="7" id="KW-1185">Reference proteome</keyword>
<dbReference type="InterPro" id="IPR016035">
    <property type="entry name" value="Acyl_Trfase/lysoPLipase"/>
</dbReference>
<feature type="domain" description="PNPLA" evidence="5">
    <location>
        <begin position="7"/>
        <end position="181"/>
    </location>
</feature>
<evidence type="ECO:0000256" key="3">
    <source>
        <dbReference type="ARBA" id="ARBA00023098"/>
    </source>
</evidence>
<evidence type="ECO:0000256" key="2">
    <source>
        <dbReference type="ARBA" id="ARBA00022963"/>
    </source>
</evidence>
<name>A0A8J6PVN5_9HYPH</name>
<evidence type="ECO:0000313" key="6">
    <source>
        <dbReference type="EMBL" id="MBD0415696.1"/>
    </source>
</evidence>
<comment type="caution">
    <text evidence="6">The sequence shown here is derived from an EMBL/GenBank/DDBJ whole genome shotgun (WGS) entry which is preliminary data.</text>
</comment>
<evidence type="ECO:0000259" key="5">
    <source>
        <dbReference type="PROSITE" id="PS51635"/>
    </source>
</evidence>
<keyword evidence="2 4" id="KW-0442">Lipid degradation</keyword>